<dbReference type="Gene3D" id="1.10.630.10">
    <property type="entry name" value="Cytochrome P450"/>
    <property type="match status" value="1"/>
</dbReference>
<dbReference type="AlphaFoldDB" id="A0A2I2KI37"/>
<reference evidence="3 4" key="1">
    <citation type="submission" date="2017-06" db="EMBL/GenBank/DDBJ databases">
        <authorList>
            <person name="Kim H.J."/>
            <person name="Triplett B.A."/>
        </authorList>
    </citation>
    <scope>NUCLEOTIDE SEQUENCE [LARGE SCALE GENOMIC DNA]</scope>
    <source>
        <strain evidence="3">FRACA_ARgP5</strain>
    </source>
</reference>
<dbReference type="PANTHER" id="PTHR46696">
    <property type="entry name" value="P450, PUTATIVE (EUROFUNG)-RELATED"/>
    <property type="match status" value="1"/>
</dbReference>
<comment type="similarity">
    <text evidence="1 2">Belongs to the cytochrome P450 family.</text>
</comment>
<dbReference type="GO" id="GO:0005506">
    <property type="term" value="F:iron ion binding"/>
    <property type="evidence" value="ECO:0007669"/>
    <property type="project" value="InterPro"/>
</dbReference>
<dbReference type="GO" id="GO:0020037">
    <property type="term" value="F:heme binding"/>
    <property type="evidence" value="ECO:0007669"/>
    <property type="project" value="InterPro"/>
</dbReference>
<keyword evidence="2" id="KW-0349">Heme</keyword>
<evidence type="ECO:0000313" key="3">
    <source>
        <dbReference type="EMBL" id="SNQ45331.1"/>
    </source>
</evidence>
<protein>
    <submittedName>
        <fullName evidence="3">Cytochrome P450</fullName>
    </submittedName>
</protein>
<organism evidence="3 4">
    <name type="scientific">Frankia canadensis</name>
    <dbReference type="NCBI Taxonomy" id="1836972"/>
    <lineage>
        <taxon>Bacteria</taxon>
        <taxon>Bacillati</taxon>
        <taxon>Actinomycetota</taxon>
        <taxon>Actinomycetes</taxon>
        <taxon>Frankiales</taxon>
        <taxon>Frankiaceae</taxon>
        <taxon>Frankia</taxon>
    </lineage>
</organism>
<dbReference type="OrthoDB" id="502624at2"/>
<dbReference type="PROSITE" id="PS00086">
    <property type="entry name" value="CYTOCHROME_P450"/>
    <property type="match status" value="1"/>
</dbReference>
<dbReference type="InterPro" id="IPR036396">
    <property type="entry name" value="Cyt_P450_sf"/>
</dbReference>
<dbReference type="InterPro" id="IPR017972">
    <property type="entry name" value="Cyt_P450_CS"/>
</dbReference>
<dbReference type="PANTHER" id="PTHR46696:SF6">
    <property type="entry name" value="P450, PUTATIVE (EUROFUNG)-RELATED"/>
    <property type="match status" value="1"/>
</dbReference>
<keyword evidence="2" id="KW-0560">Oxidoreductase</keyword>
<proteinExistence type="inferred from homology"/>
<evidence type="ECO:0000256" key="1">
    <source>
        <dbReference type="ARBA" id="ARBA00010617"/>
    </source>
</evidence>
<keyword evidence="2" id="KW-0408">Iron</keyword>
<keyword evidence="2" id="KW-0503">Monooxygenase</keyword>
<evidence type="ECO:0000313" key="4">
    <source>
        <dbReference type="Proteomes" id="UP000234331"/>
    </source>
</evidence>
<dbReference type="InterPro" id="IPR002397">
    <property type="entry name" value="Cyt_P450_B"/>
</dbReference>
<keyword evidence="2" id="KW-0479">Metal-binding</keyword>
<dbReference type="RefSeq" id="WP_101829529.1">
    <property type="nucleotide sequence ID" value="NZ_FZMO01000001.1"/>
</dbReference>
<gene>
    <name evidence="3" type="ORF">FRACA_10090</name>
</gene>
<dbReference type="GO" id="GO:0004497">
    <property type="term" value="F:monooxygenase activity"/>
    <property type="evidence" value="ECO:0007669"/>
    <property type="project" value="UniProtKB-KW"/>
</dbReference>
<sequence length="406" mass="44687">MSDFHDPRDACDACDATDFDPMDESLARDFWPTLDGLLGSCPVIHSDVQGGFWAVLGYEEVWKAAHSTHFTTEYGTRLMPSPPGTPALLPMNASGELHRDLRRLIDPCFSPRAVAALAPQIRAKASTLLDRIEPGGGCEWMEEFAIPFPGRMFFEVALGADPDERDRVARYAEAIIFHPEKVRNALADFIAWAGEFAAHRRSSGARRGDVVDALLDGTVQRRALTDDEIARTLVTVVLGSMETTTVALGNMLVRLAREPELVSRLRDTPELVPTAVDELLRLEAPVPAIARTALCDSPAGQTEIPEGDRLLVYYGAANRDPRVFAAPTEFDLDRGAEVRKHVAFGIGPHRCPGAHLARLDLQIVMTEIVTRWDDIRLANPEVTYRHGVSHGPATLRIEFASRGVPR</sequence>
<dbReference type="PRINTS" id="PR00359">
    <property type="entry name" value="BP450"/>
</dbReference>
<accession>A0A2I2KI37</accession>
<dbReference type="Proteomes" id="UP000234331">
    <property type="component" value="Unassembled WGS sequence"/>
</dbReference>
<dbReference type="SUPFAM" id="SSF48264">
    <property type="entry name" value="Cytochrome P450"/>
    <property type="match status" value="1"/>
</dbReference>
<evidence type="ECO:0000256" key="2">
    <source>
        <dbReference type="RuleBase" id="RU000461"/>
    </source>
</evidence>
<dbReference type="EMBL" id="FZMO01000001">
    <property type="protein sequence ID" value="SNQ45331.1"/>
    <property type="molecule type" value="Genomic_DNA"/>
</dbReference>
<dbReference type="InterPro" id="IPR001128">
    <property type="entry name" value="Cyt_P450"/>
</dbReference>
<dbReference type="Pfam" id="PF00067">
    <property type="entry name" value="p450"/>
    <property type="match status" value="2"/>
</dbReference>
<keyword evidence="4" id="KW-1185">Reference proteome</keyword>
<dbReference type="GO" id="GO:0016705">
    <property type="term" value="F:oxidoreductase activity, acting on paired donors, with incorporation or reduction of molecular oxygen"/>
    <property type="evidence" value="ECO:0007669"/>
    <property type="project" value="InterPro"/>
</dbReference>
<name>A0A2I2KI37_9ACTN</name>